<dbReference type="EMBL" id="BRXW01000371">
    <property type="protein sequence ID" value="GMH48726.1"/>
    <property type="molecule type" value="Genomic_DNA"/>
</dbReference>
<proteinExistence type="predicted"/>
<sequence length="103" mass="11255">MWNRFVHLLGNVNRLTFHGDKPTSNVTPQVHRAAIRAVYIMVEIMLKSGQSLASTSLDISATMSGRFAISAIASPPSTNTILDIYGAWLFDAALQQKEGYESG</sequence>
<dbReference type="InterPro" id="IPR039930">
    <property type="entry name" value="RALGAPB"/>
</dbReference>
<dbReference type="GO" id="GO:0005096">
    <property type="term" value="F:GTPase activator activity"/>
    <property type="evidence" value="ECO:0007669"/>
    <property type="project" value="InterPro"/>
</dbReference>
<keyword evidence="2" id="KW-1185">Reference proteome</keyword>
<gene>
    <name evidence="1" type="ORF">TrLO_g8646</name>
</gene>
<dbReference type="PANTHER" id="PTHR21344">
    <property type="entry name" value="RAL GTPASE-ACTIVATING PROTEIN SUBUNIT BETA"/>
    <property type="match status" value="1"/>
</dbReference>
<organism evidence="1 2">
    <name type="scientific">Triparma laevis f. longispina</name>
    <dbReference type="NCBI Taxonomy" id="1714387"/>
    <lineage>
        <taxon>Eukaryota</taxon>
        <taxon>Sar</taxon>
        <taxon>Stramenopiles</taxon>
        <taxon>Ochrophyta</taxon>
        <taxon>Bolidophyceae</taxon>
        <taxon>Parmales</taxon>
        <taxon>Triparmaceae</taxon>
        <taxon>Triparma</taxon>
    </lineage>
</organism>
<comment type="caution">
    <text evidence="1">The sequence shown here is derived from an EMBL/GenBank/DDBJ whole genome shotgun (WGS) entry which is preliminary data.</text>
</comment>
<dbReference type="PANTHER" id="PTHR21344:SF1">
    <property type="entry name" value="RAL GTPASE-ACTIVATING PROTEIN SUBUNIT BETA"/>
    <property type="match status" value="1"/>
</dbReference>
<evidence type="ECO:0000313" key="2">
    <source>
        <dbReference type="Proteomes" id="UP001165122"/>
    </source>
</evidence>
<reference evidence="2" key="1">
    <citation type="journal article" date="2023" name="Commun. Biol.">
        <title>Genome analysis of Parmales, the sister group of diatoms, reveals the evolutionary specialization of diatoms from phago-mixotrophs to photoautotrophs.</title>
        <authorList>
            <person name="Ban H."/>
            <person name="Sato S."/>
            <person name="Yoshikawa S."/>
            <person name="Yamada K."/>
            <person name="Nakamura Y."/>
            <person name="Ichinomiya M."/>
            <person name="Sato N."/>
            <person name="Blanc-Mathieu R."/>
            <person name="Endo H."/>
            <person name="Kuwata A."/>
            <person name="Ogata H."/>
        </authorList>
    </citation>
    <scope>NUCLEOTIDE SEQUENCE [LARGE SCALE GENOMIC DNA]</scope>
    <source>
        <strain evidence="2">NIES 3700</strain>
    </source>
</reference>
<evidence type="ECO:0000313" key="1">
    <source>
        <dbReference type="EMBL" id="GMH48726.1"/>
    </source>
</evidence>
<feature type="non-terminal residue" evidence="1">
    <location>
        <position position="103"/>
    </location>
</feature>
<accession>A0A9W6ZAN3</accession>
<dbReference type="Proteomes" id="UP001165122">
    <property type="component" value="Unassembled WGS sequence"/>
</dbReference>
<name>A0A9W6ZAN3_9STRA</name>
<dbReference type="OrthoDB" id="1749473at2759"/>
<dbReference type="AlphaFoldDB" id="A0A9W6ZAN3"/>
<protein>
    <submittedName>
        <fullName evidence="1">Uncharacterized protein</fullName>
    </submittedName>
</protein>